<dbReference type="KEGG" id="spat:A0O21_06420"/>
<dbReference type="RefSeq" id="WP_158511699.1">
    <property type="nucleotide sequence ID" value="NZ_CP014699.1"/>
</dbReference>
<reference evidence="2" key="2">
    <citation type="submission" date="2016-03" db="EMBL/GenBank/DDBJ databases">
        <title>Streptococcus antelopensis sp. nov., isolated from the feces of the Tibetan antelope (Pantholops hodgsonii) in Hoh Xil National Nature Reserve, Qinghai, China.</title>
        <authorList>
            <person name="Bai X."/>
        </authorList>
    </citation>
    <scope>NUCLEOTIDE SEQUENCE [LARGE SCALE GENOMIC DNA]</scope>
    <source>
        <strain evidence="2">TA 26</strain>
    </source>
</reference>
<evidence type="ECO:0000313" key="2">
    <source>
        <dbReference type="Proteomes" id="UP000077317"/>
    </source>
</evidence>
<proteinExistence type="predicted"/>
<organism evidence="1 2">
    <name type="scientific">Streptococcus pantholopis</name>
    <dbReference type="NCBI Taxonomy" id="1811193"/>
    <lineage>
        <taxon>Bacteria</taxon>
        <taxon>Bacillati</taxon>
        <taxon>Bacillota</taxon>
        <taxon>Bacilli</taxon>
        <taxon>Lactobacillales</taxon>
        <taxon>Streptococcaceae</taxon>
        <taxon>Streptococcus</taxon>
    </lineage>
</organism>
<dbReference type="OrthoDB" id="2223087at2"/>
<reference evidence="1 2" key="1">
    <citation type="journal article" date="2016" name="Int. J. Syst. Evol. Microbiol.">
        <title>Streptococcuspantholopis sp. nov., isolated from faeces of the Tibetan antelope (Pantholops hodgsonii).</title>
        <authorList>
            <person name="Bai X."/>
            <person name="Xiong Y."/>
            <person name="Lu S."/>
            <person name="Jin D."/>
            <person name="Lai X."/>
            <person name="Yang J."/>
            <person name="Niu L."/>
            <person name="Hu S."/>
            <person name="Meng X."/>
            <person name="Pu J."/>
            <person name="Ye C."/>
            <person name="Xu J."/>
        </authorList>
    </citation>
    <scope>NUCLEOTIDE SEQUENCE [LARGE SCALE GENOMIC DNA]</scope>
    <source>
        <strain evidence="1 2">TA 26</strain>
    </source>
</reference>
<accession>A0A172Q857</accession>
<dbReference type="Pfam" id="PF14014">
    <property type="entry name" value="DUF4230"/>
    <property type="match status" value="1"/>
</dbReference>
<dbReference type="InterPro" id="IPR025324">
    <property type="entry name" value="DUF4230"/>
</dbReference>
<sequence length="157" mass="17925">MHYLEKVNEVVFLNAGIHQVIKKSNVSSFFGIDIPFSKKTALIIVHYKAKFGIKNNVTIKQTGENSYTVKVPKLQVIGVELDGENPYELYDSNGELLSFSTQNIDTGELVTNEISNKRQQVYLKEYKEMIEESARDYYKNIFSSIDEGLEVTVIFTN</sequence>
<keyword evidence="2" id="KW-1185">Reference proteome</keyword>
<gene>
    <name evidence="1" type="ORF">A0O21_06420</name>
</gene>
<dbReference type="EMBL" id="CP014699">
    <property type="protein sequence ID" value="AND79683.1"/>
    <property type="molecule type" value="Genomic_DNA"/>
</dbReference>
<protein>
    <submittedName>
        <fullName evidence="1">Phosphoribosylglycinamide synthetase</fullName>
    </submittedName>
</protein>
<name>A0A172Q857_9STRE</name>
<dbReference type="Proteomes" id="UP000077317">
    <property type="component" value="Chromosome"/>
</dbReference>
<evidence type="ECO:0000313" key="1">
    <source>
        <dbReference type="EMBL" id="AND79683.1"/>
    </source>
</evidence>
<dbReference type="AlphaFoldDB" id="A0A172Q857"/>